<dbReference type="SUPFAM" id="SSF53822">
    <property type="entry name" value="Periplasmic binding protein-like I"/>
    <property type="match status" value="1"/>
</dbReference>
<sequence>MSAPHSVTLAEIADRAGVHVSTVSRSLREPPSRAGSATVARIRRIAEQMGYVPDPAATALRTRRSGLLGVLVPRVTDYVLARIYEGADDGAHEAGLHTVVQTSSDKPTSRHEQMEQLLARRVEGCIIGDARLDGDELVASLKRRNHPYVLVNRRLRGHPSVTTDDVRGGELAAEHLLELGHRDVAVIAGHEYASTCVERTHGFVGRFQRAGVAVPGSHIALSGADAQGGYEAAGRLLTAHPQITALFAINDFAAIGAMGAASELGRRVGQDIAVIGYNDIPLSRYLPVTLTSVASPMVEMGRRGALALAARLGGQAIESELLQPFLSARASTLGARRLTDDGHATDV</sequence>
<name>A0A4U6QE91_9ACTN</name>
<dbReference type="Pfam" id="PF00356">
    <property type="entry name" value="LacI"/>
    <property type="match status" value="1"/>
</dbReference>
<proteinExistence type="predicted"/>
<dbReference type="PANTHER" id="PTHR30146">
    <property type="entry name" value="LACI-RELATED TRANSCRIPTIONAL REPRESSOR"/>
    <property type="match status" value="1"/>
</dbReference>
<dbReference type="CDD" id="cd01392">
    <property type="entry name" value="HTH_LacI"/>
    <property type="match status" value="1"/>
</dbReference>
<comment type="caution">
    <text evidence="5">The sequence shown here is derived from an EMBL/GenBank/DDBJ whole genome shotgun (WGS) entry which is preliminary data.</text>
</comment>
<dbReference type="InterPro" id="IPR000843">
    <property type="entry name" value="HTH_LacI"/>
</dbReference>
<keyword evidence="3" id="KW-0804">Transcription</keyword>
<keyword evidence="2" id="KW-0238">DNA-binding</keyword>
<evidence type="ECO:0000256" key="3">
    <source>
        <dbReference type="ARBA" id="ARBA00023163"/>
    </source>
</evidence>
<dbReference type="GO" id="GO:0003700">
    <property type="term" value="F:DNA-binding transcription factor activity"/>
    <property type="evidence" value="ECO:0007669"/>
    <property type="project" value="TreeGrafter"/>
</dbReference>
<dbReference type="Proteomes" id="UP000306985">
    <property type="component" value="Unassembled WGS sequence"/>
</dbReference>
<evidence type="ECO:0000259" key="4">
    <source>
        <dbReference type="PROSITE" id="PS50932"/>
    </source>
</evidence>
<gene>
    <name evidence="5" type="ORF">FDO65_12570</name>
</gene>
<dbReference type="PANTHER" id="PTHR30146:SF109">
    <property type="entry name" value="HTH-TYPE TRANSCRIPTIONAL REGULATOR GALS"/>
    <property type="match status" value="1"/>
</dbReference>
<dbReference type="RefSeq" id="WP_137450063.1">
    <property type="nucleotide sequence ID" value="NZ_SZZH01000003.1"/>
</dbReference>
<dbReference type="PROSITE" id="PS50932">
    <property type="entry name" value="HTH_LACI_2"/>
    <property type="match status" value="1"/>
</dbReference>
<dbReference type="OrthoDB" id="3467214at2"/>
<dbReference type="InterPro" id="IPR010982">
    <property type="entry name" value="Lambda_DNA-bd_dom_sf"/>
</dbReference>
<feature type="domain" description="HTH lacI-type" evidence="4">
    <location>
        <begin position="7"/>
        <end position="62"/>
    </location>
</feature>
<dbReference type="InterPro" id="IPR001761">
    <property type="entry name" value="Peripla_BP/Lac1_sug-bd_dom"/>
</dbReference>
<dbReference type="GO" id="GO:0000976">
    <property type="term" value="F:transcription cis-regulatory region binding"/>
    <property type="evidence" value="ECO:0007669"/>
    <property type="project" value="TreeGrafter"/>
</dbReference>
<dbReference type="EMBL" id="SZZH01000003">
    <property type="protein sequence ID" value="TKV58400.1"/>
    <property type="molecule type" value="Genomic_DNA"/>
</dbReference>
<dbReference type="AlphaFoldDB" id="A0A4U6QE91"/>
<dbReference type="Gene3D" id="3.40.50.2300">
    <property type="match status" value="2"/>
</dbReference>
<dbReference type="SUPFAM" id="SSF47413">
    <property type="entry name" value="lambda repressor-like DNA-binding domains"/>
    <property type="match status" value="1"/>
</dbReference>
<protein>
    <submittedName>
        <fullName evidence="5">LacI family transcriptional regulator</fullName>
    </submittedName>
</protein>
<organism evidence="5 6">
    <name type="scientific">Nakamurella flava</name>
    <dbReference type="NCBI Taxonomy" id="2576308"/>
    <lineage>
        <taxon>Bacteria</taxon>
        <taxon>Bacillati</taxon>
        <taxon>Actinomycetota</taxon>
        <taxon>Actinomycetes</taxon>
        <taxon>Nakamurellales</taxon>
        <taxon>Nakamurellaceae</taxon>
        <taxon>Nakamurella</taxon>
    </lineage>
</organism>
<dbReference type="Gene3D" id="1.10.260.40">
    <property type="entry name" value="lambda repressor-like DNA-binding domains"/>
    <property type="match status" value="1"/>
</dbReference>
<dbReference type="Pfam" id="PF00532">
    <property type="entry name" value="Peripla_BP_1"/>
    <property type="match status" value="1"/>
</dbReference>
<dbReference type="InterPro" id="IPR028082">
    <property type="entry name" value="Peripla_BP_I"/>
</dbReference>
<dbReference type="SMART" id="SM00354">
    <property type="entry name" value="HTH_LACI"/>
    <property type="match status" value="1"/>
</dbReference>
<evidence type="ECO:0000313" key="5">
    <source>
        <dbReference type="EMBL" id="TKV58400.1"/>
    </source>
</evidence>
<evidence type="ECO:0000256" key="2">
    <source>
        <dbReference type="ARBA" id="ARBA00023125"/>
    </source>
</evidence>
<evidence type="ECO:0000313" key="6">
    <source>
        <dbReference type="Proteomes" id="UP000306985"/>
    </source>
</evidence>
<accession>A0A4U6QE91</accession>
<keyword evidence="1" id="KW-0805">Transcription regulation</keyword>
<keyword evidence="6" id="KW-1185">Reference proteome</keyword>
<evidence type="ECO:0000256" key="1">
    <source>
        <dbReference type="ARBA" id="ARBA00023015"/>
    </source>
</evidence>
<reference evidence="5 6" key="1">
    <citation type="submission" date="2019-05" db="EMBL/GenBank/DDBJ databases">
        <title>Nakamurella sp. N5BH11, whole genome shotgun sequence.</title>
        <authorList>
            <person name="Tuo L."/>
        </authorList>
    </citation>
    <scope>NUCLEOTIDE SEQUENCE [LARGE SCALE GENOMIC DNA]</scope>
    <source>
        <strain evidence="5 6">N5BH11</strain>
    </source>
</reference>